<evidence type="ECO:0000313" key="3">
    <source>
        <dbReference type="Proteomes" id="UP000324748"/>
    </source>
</evidence>
<keyword evidence="1" id="KW-0472">Membrane</keyword>
<reference evidence="2 3" key="1">
    <citation type="submission" date="2019-05" db="EMBL/GenBank/DDBJ databases">
        <title>Emergence of the Ug99 lineage of the wheat stem rust pathogen through somatic hybridization.</title>
        <authorList>
            <person name="Li F."/>
            <person name="Upadhyaya N.M."/>
            <person name="Sperschneider J."/>
            <person name="Matny O."/>
            <person name="Nguyen-Phuc H."/>
            <person name="Mago R."/>
            <person name="Raley C."/>
            <person name="Miller M.E."/>
            <person name="Silverstein K.A.T."/>
            <person name="Henningsen E."/>
            <person name="Hirsch C.D."/>
            <person name="Visser B."/>
            <person name="Pretorius Z.A."/>
            <person name="Steffenson B.J."/>
            <person name="Schwessinger B."/>
            <person name="Dodds P.N."/>
            <person name="Figueroa M."/>
        </authorList>
    </citation>
    <scope>NUCLEOTIDE SEQUENCE [LARGE SCALE GENOMIC DNA]</scope>
    <source>
        <strain evidence="2">21-0</strain>
    </source>
</reference>
<sequence>MVEPHQPSMPVPASRSYPLPRVHLSFLRSLSDLLVSSEVQQSLTPLENGGKHPLMSTESYLDLRLHRSGDVLLGKAQSHFILIRLLWSWPWHTACGPRHAGRSGLFFLRGFGCLGLILGGCIVTYILVHAQHMEAGALHRQEALARELFCFREKVIYTAQESKQQAMDDPEQWMDEEDEEDEAEQLELRNKLRSARWYSLAPTREQALITGAFRKLLPKISGYVDRFRITNSKLKMSPDFSSHCHRIKEILLPCMLDNLFRLCALLFSPAHFKREVLPEFQAGLYALKGIEEAVDQISAAMISFWLPEDTTTNSHPTELPDIKHYRCELTQSKTADIMNKLTIILDLYGSMLGVSIGLCDIEVVDETWMCMVDGTRLMRDGVNQLIEWFRLSDHGVLQDQWRTMAEEAEELLQHLAELPSLNSSIQIQRDSIALIKVSRLFFKKISQVTKSEFHPIWRMTPIQLAHFMDSTRFFPSVLEAFVYSIEHEPNPHDHNIEMEPTNDLVKYFEEPIRILNDYLESAHQGSNPTPTQVQSHHEFCEWHTTWNKQFTLAVDRFQATYREVHSGLQDREDQV</sequence>
<name>A0A5B0QMB0_PUCGR</name>
<dbReference type="EMBL" id="VSWC01000014">
    <property type="protein sequence ID" value="KAA1114368.1"/>
    <property type="molecule type" value="Genomic_DNA"/>
</dbReference>
<keyword evidence="1" id="KW-1133">Transmembrane helix</keyword>
<gene>
    <name evidence="2" type="ORF">PGT21_006408</name>
</gene>
<dbReference type="OrthoDB" id="2502132at2759"/>
<protein>
    <submittedName>
        <fullName evidence="2">Uncharacterized protein</fullName>
    </submittedName>
</protein>
<evidence type="ECO:0000256" key="1">
    <source>
        <dbReference type="SAM" id="Phobius"/>
    </source>
</evidence>
<dbReference type="PANTHER" id="PTHR33069">
    <property type="entry name" value="CHROMOSOME 7, WHOLE GENOME SHOTGUN SEQUENCE-RELATED"/>
    <property type="match status" value="1"/>
</dbReference>
<evidence type="ECO:0000313" key="2">
    <source>
        <dbReference type="EMBL" id="KAA1114368.1"/>
    </source>
</evidence>
<accession>A0A5B0QMB0</accession>
<dbReference type="PANTHER" id="PTHR33069:SF3">
    <property type="entry name" value="DYNEIN HEAVY CHAIN TAIL DOMAIN-CONTAINING PROTEIN"/>
    <property type="match status" value="1"/>
</dbReference>
<keyword evidence="3" id="KW-1185">Reference proteome</keyword>
<organism evidence="2 3">
    <name type="scientific">Puccinia graminis f. sp. tritici</name>
    <dbReference type="NCBI Taxonomy" id="56615"/>
    <lineage>
        <taxon>Eukaryota</taxon>
        <taxon>Fungi</taxon>
        <taxon>Dikarya</taxon>
        <taxon>Basidiomycota</taxon>
        <taxon>Pucciniomycotina</taxon>
        <taxon>Pucciniomycetes</taxon>
        <taxon>Pucciniales</taxon>
        <taxon>Pucciniaceae</taxon>
        <taxon>Puccinia</taxon>
    </lineage>
</organism>
<comment type="caution">
    <text evidence="2">The sequence shown here is derived from an EMBL/GenBank/DDBJ whole genome shotgun (WGS) entry which is preliminary data.</text>
</comment>
<dbReference type="AlphaFoldDB" id="A0A5B0QMB0"/>
<proteinExistence type="predicted"/>
<dbReference type="Proteomes" id="UP000324748">
    <property type="component" value="Unassembled WGS sequence"/>
</dbReference>
<feature type="transmembrane region" description="Helical" evidence="1">
    <location>
        <begin position="106"/>
        <end position="128"/>
    </location>
</feature>
<keyword evidence="1" id="KW-0812">Transmembrane</keyword>